<dbReference type="InParanoid" id="A0A0H2R4D2"/>
<organism evidence="2 3">
    <name type="scientific">Schizopora paradoxa</name>
    <dbReference type="NCBI Taxonomy" id="27342"/>
    <lineage>
        <taxon>Eukaryota</taxon>
        <taxon>Fungi</taxon>
        <taxon>Dikarya</taxon>
        <taxon>Basidiomycota</taxon>
        <taxon>Agaricomycotina</taxon>
        <taxon>Agaricomycetes</taxon>
        <taxon>Hymenochaetales</taxon>
        <taxon>Schizoporaceae</taxon>
        <taxon>Schizopora</taxon>
    </lineage>
</organism>
<keyword evidence="3" id="KW-1185">Reference proteome</keyword>
<reference evidence="2 3" key="1">
    <citation type="submission" date="2015-04" db="EMBL/GenBank/DDBJ databases">
        <title>Complete genome sequence of Schizopora paradoxa KUC8140, a cosmopolitan wood degrader in East Asia.</title>
        <authorList>
            <consortium name="DOE Joint Genome Institute"/>
            <person name="Min B."/>
            <person name="Park H."/>
            <person name="Jang Y."/>
            <person name="Kim J.-J."/>
            <person name="Kim K.H."/>
            <person name="Pangilinan J."/>
            <person name="Lipzen A."/>
            <person name="Riley R."/>
            <person name="Grigoriev I.V."/>
            <person name="Spatafora J.W."/>
            <person name="Choi I.-G."/>
        </authorList>
    </citation>
    <scope>NUCLEOTIDE SEQUENCE [LARGE SCALE GENOMIC DNA]</scope>
    <source>
        <strain evidence="2 3">KUC8140</strain>
    </source>
</reference>
<dbReference type="Proteomes" id="UP000053477">
    <property type="component" value="Unassembled WGS sequence"/>
</dbReference>
<evidence type="ECO:0000256" key="1">
    <source>
        <dbReference type="SAM" id="SignalP"/>
    </source>
</evidence>
<accession>A0A0H2R4D2</accession>
<gene>
    <name evidence="2" type="ORF">SCHPADRAFT_911695</name>
</gene>
<dbReference type="EMBL" id="KQ086586">
    <property type="protein sequence ID" value="KLO04338.1"/>
    <property type="molecule type" value="Genomic_DNA"/>
</dbReference>
<keyword evidence="1" id="KW-0732">Signal</keyword>
<name>A0A0H2R4D2_9AGAM</name>
<feature type="signal peptide" evidence="1">
    <location>
        <begin position="1"/>
        <end position="21"/>
    </location>
</feature>
<evidence type="ECO:0000313" key="3">
    <source>
        <dbReference type="Proteomes" id="UP000053477"/>
    </source>
</evidence>
<dbReference type="AlphaFoldDB" id="A0A0H2R4D2"/>
<protein>
    <submittedName>
        <fullName evidence="2">Uncharacterized protein</fullName>
    </submittedName>
</protein>
<proteinExistence type="predicted"/>
<feature type="chain" id="PRO_5005201267" evidence="1">
    <location>
        <begin position="22"/>
        <end position="273"/>
    </location>
</feature>
<sequence>MMKLLTTAAVFFISVVLKLSSDSTRTWPPGGDNDNATTLATFTPTFVDTTRVMDSRNFTFLGYSTIRSVRGVLGKTGIDLTEEVDGKLNRVEFKMSSVCHAQNSFAIEILKTVESIWNTTMDRSPFDPITDDSAFSYGSFLEGSISTIPRSLLHLEKEADSIGRDLGDLGERIASLVTSVSDEASLHSAEEHYLFGEALVQFISSVLFVGNISLSVSSVHAHLLQIGVRVAFHEEGNGSTDLLLESLERLYEAALTLVVPAELLETVCVDALL</sequence>
<evidence type="ECO:0000313" key="2">
    <source>
        <dbReference type="EMBL" id="KLO04338.1"/>
    </source>
</evidence>